<dbReference type="GO" id="GO:0015562">
    <property type="term" value="F:efflux transmembrane transporter activity"/>
    <property type="evidence" value="ECO:0007669"/>
    <property type="project" value="InterPro"/>
</dbReference>
<keyword evidence="10" id="KW-1185">Reference proteome</keyword>
<evidence type="ECO:0000256" key="7">
    <source>
        <dbReference type="ARBA" id="ARBA00023237"/>
    </source>
</evidence>
<keyword evidence="8" id="KW-0732">Signal</keyword>
<keyword evidence="6" id="KW-0472">Membrane</keyword>
<dbReference type="InterPro" id="IPR051906">
    <property type="entry name" value="TolC-like"/>
</dbReference>
<proteinExistence type="inferred from homology"/>
<dbReference type="PANTHER" id="PTHR30026:SF20">
    <property type="entry name" value="OUTER MEMBRANE PROTEIN TOLC"/>
    <property type="match status" value="1"/>
</dbReference>
<evidence type="ECO:0000256" key="8">
    <source>
        <dbReference type="SAM" id="SignalP"/>
    </source>
</evidence>
<evidence type="ECO:0000313" key="10">
    <source>
        <dbReference type="Proteomes" id="UP001185092"/>
    </source>
</evidence>
<protein>
    <submittedName>
        <fullName evidence="9">Outer membrane protein TolC</fullName>
    </submittedName>
</protein>
<sequence length="456" mass="51405">MKKYKYAMMMLICMLAFDGIAQDIPVEAQLTEKMSLKKAMEIAMLNNYDIKIAKASLEKTDNSAFVGNAGLLPSITASGGAEHASNNTEMELMSMNSAGESSSETIEMNGARSTTYDANVRMDYVLFDGLGNVYTYRKLKGENEKEQILYRQQMENTMLEVAELYYEVCRNQQSWSLAKQTLKISHDRYQRVKDQKEVGQASRLDILNAEVDQNADSTSLLQAEQNYLMAIKNLNVAMGISVDQNYSVDEAIVFRDDLDQQTVVQSVMVNNAGLLSQKKQEDISELEMKITKANKSPELSAYGSYGYSTTDNEVGQLLYNKNVGLTVGLTATFNVFNGRQQRIAEKNAKLDLYSEQERTKQFESQLERDAVNAYIDYDYKRKIVNLQETSLKQAELNFETTKEMFALGKVNSIEFRTAQENLLTVANNYNAAQFDAKVAELNLLQLSGMLLSDSRE</sequence>
<comment type="similarity">
    <text evidence="2">Belongs to the outer membrane factor (OMF) (TC 1.B.17) family.</text>
</comment>
<keyword evidence="4" id="KW-1134">Transmembrane beta strand</keyword>
<feature type="signal peptide" evidence="8">
    <location>
        <begin position="1"/>
        <end position="21"/>
    </location>
</feature>
<dbReference type="EMBL" id="JAVDQD010000005">
    <property type="protein sequence ID" value="MDR6240508.1"/>
    <property type="molecule type" value="Genomic_DNA"/>
</dbReference>
<gene>
    <name evidence="9" type="ORF">HNQ88_003584</name>
</gene>
<evidence type="ECO:0000256" key="2">
    <source>
        <dbReference type="ARBA" id="ARBA00007613"/>
    </source>
</evidence>
<name>A0AAE4BU85_9BACT</name>
<evidence type="ECO:0000256" key="5">
    <source>
        <dbReference type="ARBA" id="ARBA00022692"/>
    </source>
</evidence>
<feature type="chain" id="PRO_5041958713" evidence="8">
    <location>
        <begin position="22"/>
        <end position="456"/>
    </location>
</feature>
<evidence type="ECO:0000256" key="6">
    <source>
        <dbReference type="ARBA" id="ARBA00023136"/>
    </source>
</evidence>
<reference evidence="9" key="1">
    <citation type="submission" date="2023-07" db="EMBL/GenBank/DDBJ databases">
        <title>Genomic Encyclopedia of Type Strains, Phase IV (KMG-IV): sequencing the most valuable type-strain genomes for metagenomic binning, comparative biology and taxonomic classification.</title>
        <authorList>
            <person name="Goeker M."/>
        </authorList>
    </citation>
    <scope>NUCLEOTIDE SEQUENCE</scope>
    <source>
        <strain evidence="9">DSM 26174</strain>
    </source>
</reference>
<dbReference type="PANTHER" id="PTHR30026">
    <property type="entry name" value="OUTER MEMBRANE PROTEIN TOLC"/>
    <property type="match status" value="1"/>
</dbReference>
<keyword evidence="3" id="KW-0813">Transport</keyword>
<evidence type="ECO:0000256" key="1">
    <source>
        <dbReference type="ARBA" id="ARBA00004442"/>
    </source>
</evidence>
<organism evidence="9 10">
    <name type="scientific">Aureibacter tunicatorum</name>
    <dbReference type="NCBI Taxonomy" id="866807"/>
    <lineage>
        <taxon>Bacteria</taxon>
        <taxon>Pseudomonadati</taxon>
        <taxon>Bacteroidota</taxon>
        <taxon>Cytophagia</taxon>
        <taxon>Cytophagales</taxon>
        <taxon>Persicobacteraceae</taxon>
        <taxon>Aureibacter</taxon>
    </lineage>
</organism>
<keyword evidence="7" id="KW-0998">Cell outer membrane</keyword>
<dbReference type="Proteomes" id="UP001185092">
    <property type="component" value="Unassembled WGS sequence"/>
</dbReference>
<dbReference type="AlphaFoldDB" id="A0AAE4BU85"/>
<evidence type="ECO:0000313" key="9">
    <source>
        <dbReference type="EMBL" id="MDR6240508.1"/>
    </source>
</evidence>
<dbReference type="SUPFAM" id="SSF56954">
    <property type="entry name" value="Outer membrane efflux proteins (OEP)"/>
    <property type="match status" value="1"/>
</dbReference>
<comment type="caution">
    <text evidence="9">The sequence shown here is derived from an EMBL/GenBank/DDBJ whole genome shotgun (WGS) entry which is preliminary data.</text>
</comment>
<dbReference type="GO" id="GO:0015288">
    <property type="term" value="F:porin activity"/>
    <property type="evidence" value="ECO:0007669"/>
    <property type="project" value="TreeGrafter"/>
</dbReference>
<dbReference type="RefSeq" id="WP_309940507.1">
    <property type="nucleotide sequence ID" value="NZ_AP025306.1"/>
</dbReference>
<dbReference type="InterPro" id="IPR003423">
    <property type="entry name" value="OMP_efflux"/>
</dbReference>
<accession>A0AAE4BU85</accession>
<dbReference type="Gene3D" id="1.20.1600.10">
    <property type="entry name" value="Outer membrane efflux proteins (OEP)"/>
    <property type="match status" value="1"/>
</dbReference>
<evidence type="ECO:0000256" key="4">
    <source>
        <dbReference type="ARBA" id="ARBA00022452"/>
    </source>
</evidence>
<comment type="subcellular location">
    <subcellularLocation>
        <location evidence="1">Cell outer membrane</location>
    </subcellularLocation>
</comment>
<keyword evidence="5" id="KW-0812">Transmembrane</keyword>
<dbReference type="GO" id="GO:1990281">
    <property type="term" value="C:efflux pump complex"/>
    <property type="evidence" value="ECO:0007669"/>
    <property type="project" value="TreeGrafter"/>
</dbReference>
<evidence type="ECO:0000256" key="3">
    <source>
        <dbReference type="ARBA" id="ARBA00022448"/>
    </source>
</evidence>
<dbReference type="GO" id="GO:0009279">
    <property type="term" value="C:cell outer membrane"/>
    <property type="evidence" value="ECO:0007669"/>
    <property type="project" value="UniProtKB-SubCell"/>
</dbReference>
<dbReference type="Pfam" id="PF02321">
    <property type="entry name" value="OEP"/>
    <property type="match status" value="2"/>
</dbReference>